<dbReference type="PANTHER" id="PTHR32347">
    <property type="entry name" value="EFFLUX SYSTEM COMPONENT YKNX-RELATED"/>
    <property type="match status" value="1"/>
</dbReference>
<dbReference type="RefSeq" id="WP_207154938.1">
    <property type="nucleotide sequence ID" value="NZ_AP024484.1"/>
</dbReference>
<dbReference type="Gene3D" id="2.40.30.170">
    <property type="match status" value="1"/>
</dbReference>
<dbReference type="PANTHER" id="PTHR32347:SF23">
    <property type="entry name" value="BLL5650 PROTEIN"/>
    <property type="match status" value="1"/>
</dbReference>
<keyword evidence="6" id="KW-1185">Reference proteome</keyword>
<evidence type="ECO:0000259" key="4">
    <source>
        <dbReference type="Pfam" id="PF25917"/>
    </source>
</evidence>
<gene>
    <name evidence="5" type="ORF">prwr041_06400</name>
</gene>
<dbReference type="PROSITE" id="PS51257">
    <property type="entry name" value="PROKAR_LIPOPROTEIN"/>
    <property type="match status" value="1"/>
</dbReference>
<keyword evidence="2 3" id="KW-0175">Coiled coil</keyword>
<dbReference type="Gene3D" id="2.40.50.100">
    <property type="match status" value="1"/>
</dbReference>
<accession>A0ABM7NWB3</accession>
<protein>
    <submittedName>
        <fullName evidence="5">Membrane protein</fullName>
    </submittedName>
</protein>
<evidence type="ECO:0000256" key="3">
    <source>
        <dbReference type="SAM" id="Coils"/>
    </source>
</evidence>
<feature type="domain" description="Multidrug resistance protein MdtA-like barrel-sandwich hybrid" evidence="4">
    <location>
        <begin position="36"/>
        <end position="207"/>
    </location>
</feature>
<feature type="coiled-coil region" evidence="3">
    <location>
        <begin position="83"/>
        <end position="110"/>
    </location>
</feature>
<evidence type="ECO:0000256" key="1">
    <source>
        <dbReference type="ARBA" id="ARBA00004196"/>
    </source>
</evidence>
<comment type="subcellular location">
    <subcellularLocation>
        <location evidence="1">Cell envelope</location>
    </subcellularLocation>
</comment>
<proteinExistence type="predicted"/>
<evidence type="ECO:0000313" key="6">
    <source>
        <dbReference type="Proteomes" id="UP001319045"/>
    </source>
</evidence>
<dbReference type="InterPro" id="IPR058625">
    <property type="entry name" value="MdtA-like_BSH"/>
</dbReference>
<reference evidence="5 6" key="1">
    <citation type="journal article" date="2022" name="Int. J. Syst. Evol. Microbiol.">
        <title>Prevotella herbatica sp. nov., a plant polysaccharide-decomposing anaerobic bacterium isolated from a methanogenic reactor.</title>
        <authorList>
            <person name="Uek A."/>
            <person name="Tonouchi A."/>
            <person name="Kaku N."/>
            <person name="Ueki K."/>
        </authorList>
    </citation>
    <scope>NUCLEOTIDE SEQUENCE [LARGE SCALE GENOMIC DNA]</scope>
    <source>
        <strain evidence="5 6">WR041</strain>
    </source>
</reference>
<sequence length="298" mass="33209">METRKFIIWVSMATMFAACSSDKKSYDATGTFETTEVTVAAEQTGRIMAFDITEGQNIDCGKQVGLIDTVQLQLKAMQVGVTRETFENQKPDVQKQIAALRQQLATAQREQRRSAGLVRDGAANQKQLDDANSAVLVLRRQLEAQISILGNSTRSLSSQSSATGIERSQVIDQLRKCHIVAPISGVILEKYVEKGDFATIGKPLFKIADMNNVYLRAYITSGQLEKVKVGQKVKVFSDYGDNKRKEYNGTVTWISEHSEFTPKTIQTDDERADLVYAVKILVRNDGYIKLGMYGEVNF</sequence>
<evidence type="ECO:0000313" key="5">
    <source>
        <dbReference type="EMBL" id="BCS84747.1"/>
    </source>
</evidence>
<dbReference type="SUPFAM" id="SSF111369">
    <property type="entry name" value="HlyD-like secretion proteins"/>
    <property type="match status" value="1"/>
</dbReference>
<organism evidence="5 6">
    <name type="scientific">Prevotella herbatica</name>
    <dbReference type="NCBI Taxonomy" id="2801997"/>
    <lineage>
        <taxon>Bacteria</taxon>
        <taxon>Pseudomonadati</taxon>
        <taxon>Bacteroidota</taxon>
        <taxon>Bacteroidia</taxon>
        <taxon>Bacteroidales</taxon>
        <taxon>Prevotellaceae</taxon>
        <taxon>Prevotella</taxon>
    </lineage>
</organism>
<dbReference type="EMBL" id="AP024484">
    <property type="protein sequence ID" value="BCS84747.1"/>
    <property type="molecule type" value="Genomic_DNA"/>
</dbReference>
<dbReference type="InterPro" id="IPR050465">
    <property type="entry name" value="UPF0194_transport"/>
</dbReference>
<dbReference type="Proteomes" id="UP001319045">
    <property type="component" value="Chromosome"/>
</dbReference>
<dbReference type="Pfam" id="PF25917">
    <property type="entry name" value="BSH_RND"/>
    <property type="match status" value="1"/>
</dbReference>
<name>A0ABM7NWB3_9BACT</name>
<evidence type="ECO:0000256" key="2">
    <source>
        <dbReference type="ARBA" id="ARBA00023054"/>
    </source>
</evidence>